<gene>
    <name evidence="1" type="ORF">BGAL_0421g00110</name>
</gene>
<keyword evidence="2" id="KW-1185">Reference proteome</keyword>
<sequence length="63" mass="6772">MDAPVALLAIKRKEGMFLVSLDAKIDATATATAHAHAHAHAYATLDVLCESSHRTTGTTKRKR</sequence>
<organism evidence="1 2">
    <name type="scientific">Botrytis galanthina</name>
    <dbReference type="NCBI Taxonomy" id="278940"/>
    <lineage>
        <taxon>Eukaryota</taxon>
        <taxon>Fungi</taxon>
        <taxon>Dikarya</taxon>
        <taxon>Ascomycota</taxon>
        <taxon>Pezizomycotina</taxon>
        <taxon>Leotiomycetes</taxon>
        <taxon>Helotiales</taxon>
        <taxon>Sclerotiniaceae</taxon>
        <taxon>Botrytis</taxon>
    </lineage>
</organism>
<reference evidence="1 2" key="1">
    <citation type="submission" date="2017-12" db="EMBL/GenBank/DDBJ databases">
        <title>Comparative genomics of Botrytis spp.</title>
        <authorList>
            <person name="Valero-Jimenez C.A."/>
            <person name="Tapia P."/>
            <person name="Veloso J."/>
            <person name="Silva-Moreno E."/>
            <person name="Staats M."/>
            <person name="Valdes J.H."/>
            <person name="Van Kan J.A.L."/>
        </authorList>
    </citation>
    <scope>NUCLEOTIDE SEQUENCE [LARGE SCALE GENOMIC DNA]</scope>
    <source>
        <strain evidence="1 2">MUCL435</strain>
    </source>
</reference>
<comment type="caution">
    <text evidence="1">The sequence shown here is derived from an EMBL/GenBank/DDBJ whole genome shotgun (WGS) entry which is preliminary data.</text>
</comment>
<evidence type="ECO:0000313" key="1">
    <source>
        <dbReference type="EMBL" id="THV46063.1"/>
    </source>
</evidence>
<name>A0A4S8QM99_9HELO</name>
<dbReference type="EMBL" id="PQXL01000421">
    <property type="protein sequence ID" value="THV46063.1"/>
    <property type="molecule type" value="Genomic_DNA"/>
</dbReference>
<accession>A0A4S8QM99</accession>
<protein>
    <submittedName>
        <fullName evidence="1">Uncharacterized protein</fullName>
    </submittedName>
</protein>
<evidence type="ECO:0000313" key="2">
    <source>
        <dbReference type="Proteomes" id="UP000308671"/>
    </source>
</evidence>
<proteinExistence type="predicted"/>
<dbReference type="Proteomes" id="UP000308671">
    <property type="component" value="Unassembled WGS sequence"/>
</dbReference>
<dbReference type="AlphaFoldDB" id="A0A4S8QM99"/>